<proteinExistence type="inferred from homology"/>
<dbReference type="Pfam" id="PF07683">
    <property type="entry name" value="CobW_C"/>
    <property type="match status" value="1"/>
</dbReference>
<gene>
    <name evidence="7" type="primary">cobW</name>
    <name evidence="7" type="ORF">YK48G_23370</name>
</gene>
<keyword evidence="3" id="KW-0143">Chaperone</keyword>
<evidence type="ECO:0000256" key="4">
    <source>
        <dbReference type="ARBA" id="ARBA00034320"/>
    </source>
</evidence>
<dbReference type="Gene3D" id="3.30.1220.10">
    <property type="entry name" value="CobW-like, C-terminal domain"/>
    <property type="match status" value="1"/>
</dbReference>
<comment type="caution">
    <text evidence="7">The sequence shown here is derived from an EMBL/GenBank/DDBJ whole genome shotgun (WGS) entry which is preliminary data.</text>
</comment>
<name>A0ABQ3W3F2_9LACO</name>
<keyword evidence="2" id="KW-0378">Hydrolase</keyword>
<dbReference type="PANTHER" id="PTHR43603">
    <property type="entry name" value="COBW DOMAIN-CONTAINING PROTEIN DDB_G0274527"/>
    <property type="match status" value="1"/>
</dbReference>
<keyword evidence="8" id="KW-1185">Reference proteome</keyword>
<evidence type="ECO:0000259" key="6">
    <source>
        <dbReference type="SMART" id="SM00833"/>
    </source>
</evidence>
<comment type="catalytic activity">
    <reaction evidence="5">
        <text>GTP + H2O = GDP + phosphate + H(+)</text>
        <dbReference type="Rhea" id="RHEA:19669"/>
        <dbReference type="ChEBI" id="CHEBI:15377"/>
        <dbReference type="ChEBI" id="CHEBI:15378"/>
        <dbReference type="ChEBI" id="CHEBI:37565"/>
        <dbReference type="ChEBI" id="CHEBI:43474"/>
        <dbReference type="ChEBI" id="CHEBI:58189"/>
    </reaction>
    <physiologicalReaction direction="left-to-right" evidence="5">
        <dbReference type="Rhea" id="RHEA:19670"/>
    </physiologicalReaction>
</comment>
<organism evidence="7 8">
    <name type="scientific">Lentilactobacillus fungorum</name>
    <dbReference type="NCBI Taxonomy" id="2201250"/>
    <lineage>
        <taxon>Bacteria</taxon>
        <taxon>Bacillati</taxon>
        <taxon>Bacillota</taxon>
        <taxon>Bacilli</taxon>
        <taxon>Lactobacillales</taxon>
        <taxon>Lactobacillaceae</taxon>
        <taxon>Lentilactobacillus</taxon>
    </lineage>
</organism>
<dbReference type="InterPro" id="IPR027417">
    <property type="entry name" value="P-loop_NTPase"/>
</dbReference>
<dbReference type="Gene3D" id="3.40.50.300">
    <property type="entry name" value="P-loop containing nucleotide triphosphate hydrolases"/>
    <property type="match status" value="1"/>
</dbReference>
<dbReference type="SUPFAM" id="SSF52540">
    <property type="entry name" value="P-loop containing nucleoside triphosphate hydrolases"/>
    <property type="match status" value="1"/>
</dbReference>
<feature type="domain" description="CobW C-terminal" evidence="6">
    <location>
        <begin position="249"/>
        <end position="364"/>
    </location>
</feature>
<evidence type="ECO:0000313" key="8">
    <source>
        <dbReference type="Proteomes" id="UP000604765"/>
    </source>
</evidence>
<dbReference type="InterPro" id="IPR036627">
    <property type="entry name" value="CobW-likC_sf"/>
</dbReference>
<reference evidence="7 8" key="1">
    <citation type="journal article" date="2021" name="Int. J. Syst. Evol. Microbiol.">
        <title>Lentilactobacillus fungorum sp. nov., isolated from spent mushroom substrates.</title>
        <authorList>
            <person name="Tohno M."/>
            <person name="Tanizawa Y."/>
            <person name="Kojima Y."/>
            <person name="Sakamoto M."/>
            <person name="Ohkuma M."/>
            <person name="Kobayashi H."/>
        </authorList>
    </citation>
    <scope>NUCLEOTIDE SEQUENCE [LARGE SCALE GENOMIC DNA]</scope>
    <source>
        <strain evidence="7 8">YK48G</strain>
    </source>
</reference>
<protein>
    <submittedName>
        <fullName evidence="7">4-hydroxytetrahydrobiopterin dehydratase</fullName>
    </submittedName>
</protein>
<dbReference type="PANTHER" id="PTHR43603:SF1">
    <property type="entry name" value="ZINC-REGULATED GTPASE METALLOPROTEIN ACTIVATOR 1"/>
    <property type="match status" value="1"/>
</dbReference>
<evidence type="ECO:0000256" key="2">
    <source>
        <dbReference type="ARBA" id="ARBA00022801"/>
    </source>
</evidence>
<dbReference type="InterPro" id="IPR003495">
    <property type="entry name" value="CobW/HypB/UreG_nucleotide-bd"/>
</dbReference>
<dbReference type="EMBL" id="BNJR01000017">
    <property type="protein sequence ID" value="GHP14912.1"/>
    <property type="molecule type" value="Genomic_DNA"/>
</dbReference>
<evidence type="ECO:0000313" key="7">
    <source>
        <dbReference type="EMBL" id="GHP14912.1"/>
    </source>
</evidence>
<sequence>MDKRVAVTVISGYLGAGKTTLILHLLKCKEDKRIGIIVNDMAAVNVDKKLIERSPYFSKADKLVPLTHGSISGKLQQQLADAVYQLAASGEVDVILIESSGIVQPDMVAKIIARGETTDGQALSKRCRLDTNVTIVDGFRVLHQFMPGDGAYNQDFTQSNQLIINQIEFCDVLLFNKTDLLTTEQRQYLEQFVRQLQPSAIFIETKFAVVPVNQVINTHLFDELHELEAYDRSGDLSHFSSSHDLGFGIDSFVYRRRRPFNPLRFDAWLDHWPPAITRCKGVMWVMTQPNRVFTISQAGRAMDIIPSGYWIASMKDWEIQKMFTVRKGLKKIWDARFGDRMIELVLIGQHMNQQQIIQQLDNCLMRDDDVVDIKSDPFRLQHK</sequence>
<keyword evidence="1" id="KW-0547">Nucleotide-binding</keyword>
<dbReference type="InterPro" id="IPR011629">
    <property type="entry name" value="CobW-like_C"/>
</dbReference>
<accession>A0ABQ3W3F2</accession>
<evidence type="ECO:0000256" key="3">
    <source>
        <dbReference type="ARBA" id="ARBA00023186"/>
    </source>
</evidence>
<evidence type="ECO:0000256" key="5">
    <source>
        <dbReference type="ARBA" id="ARBA00049117"/>
    </source>
</evidence>
<dbReference type="CDD" id="cd03112">
    <property type="entry name" value="CobW-like"/>
    <property type="match status" value="1"/>
</dbReference>
<comment type="similarity">
    <text evidence="4">Belongs to the SIMIBI class G3E GTPase family. ZNG1 subfamily.</text>
</comment>
<dbReference type="SUPFAM" id="SSF90002">
    <property type="entry name" value="Hypothetical protein YjiA, C-terminal domain"/>
    <property type="match status" value="1"/>
</dbReference>
<dbReference type="RefSeq" id="WP_203630879.1">
    <property type="nucleotide sequence ID" value="NZ_BNJR01000017.1"/>
</dbReference>
<evidence type="ECO:0000256" key="1">
    <source>
        <dbReference type="ARBA" id="ARBA00022741"/>
    </source>
</evidence>
<dbReference type="InterPro" id="IPR051927">
    <property type="entry name" value="Zn_Chap_cDPG_Synth"/>
</dbReference>
<dbReference type="Proteomes" id="UP000604765">
    <property type="component" value="Unassembled WGS sequence"/>
</dbReference>
<dbReference type="SMART" id="SM00833">
    <property type="entry name" value="CobW_C"/>
    <property type="match status" value="1"/>
</dbReference>
<dbReference type="Pfam" id="PF02492">
    <property type="entry name" value="cobW"/>
    <property type="match status" value="1"/>
</dbReference>